<dbReference type="STRING" id="1043003.A0A074WFY8"/>
<proteinExistence type="predicted"/>
<dbReference type="Gene3D" id="3.40.50.1820">
    <property type="entry name" value="alpha/beta hydrolase"/>
    <property type="match status" value="1"/>
</dbReference>
<evidence type="ECO:0008006" key="4">
    <source>
        <dbReference type="Google" id="ProtNLM"/>
    </source>
</evidence>
<dbReference type="PANTHER" id="PTHR42103">
    <property type="entry name" value="ALPHA/BETA-HYDROLASES SUPERFAMILY PROTEIN"/>
    <property type="match status" value="1"/>
</dbReference>
<dbReference type="InterPro" id="IPR029058">
    <property type="entry name" value="AB_hydrolase_fold"/>
</dbReference>
<dbReference type="PANTHER" id="PTHR42103:SF2">
    <property type="entry name" value="AB HYDROLASE-1 DOMAIN-CONTAINING PROTEIN"/>
    <property type="match status" value="1"/>
</dbReference>
<dbReference type="AlphaFoldDB" id="A0A074WFY8"/>
<sequence>MTDNTPVYCFTIPSVNDGTLLDCRIYHPVSLQEPQSAQQHTRKAALIAHPYAPLGGSMDDAVVTTVVDQLLDLDFVVGTFNFRGAANSHGSTSWSGKAERDDYISVAGHLLFYMNQIHTPRIKDTTSAQSPTENDSNIPSEHIILILGGYSYGSLIVTHLPPTSEILTMFRETQASTWTSDILKRAKELALQTNTLLSNQADTRGRLPGSPLRKKHKRQSSSQHSISLPHVLTHYLLISPLLPPLASFLSLSTSNLMFWRHADHIAHNLVRHPTLVIFGTKDAFTSSHKMDVWCKKMNALSLQNAGIEGQSCFKWKKVEGAGHFWREHGVEAQLTDSLRGWVHEAVKQ</sequence>
<name>A0A074WFY8_AURM1</name>
<protein>
    <recommendedName>
        <fullName evidence="4">AB hydrolase-1 domain-containing protein</fullName>
    </recommendedName>
</protein>
<dbReference type="GeneID" id="63915629"/>
<dbReference type="Proteomes" id="UP000030672">
    <property type="component" value="Unassembled WGS sequence"/>
</dbReference>
<organism evidence="2 3">
    <name type="scientific">Aureobasidium melanogenum (strain CBS 110374)</name>
    <name type="common">Aureobasidium pullulans var. melanogenum</name>
    <dbReference type="NCBI Taxonomy" id="1043003"/>
    <lineage>
        <taxon>Eukaryota</taxon>
        <taxon>Fungi</taxon>
        <taxon>Dikarya</taxon>
        <taxon>Ascomycota</taxon>
        <taxon>Pezizomycotina</taxon>
        <taxon>Dothideomycetes</taxon>
        <taxon>Dothideomycetidae</taxon>
        <taxon>Dothideales</taxon>
        <taxon>Saccotheciaceae</taxon>
        <taxon>Aureobasidium</taxon>
    </lineage>
</organism>
<evidence type="ECO:0000313" key="2">
    <source>
        <dbReference type="EMBL" id="KEQ61396.1"/>
    </source>
</evidence>
<dbReference type="HOGENOM" id="CLU_035149_0_1_1"/>
<dbReference type="SUPFAM" id="SSF53474">
    <property type="entry name" value="alpha/beta-Hydrolases"/>
    <property type="match status" value="1"/>
</dbReference>
<keyword evidence="3" id="KW-1185">Reference proteome</keyword>
<dbReference type="RefSeq" id="XP_040878419.1">
    <property type="nucleotide sequence ID" value="XM_041022256.1"/>
</dbReference>
<evidence type="ECO:0000256" key="1">
    <source>
        <dbReference type="SAM" id="MobiDB-lite"/>
    </source>
</evidence>
<reference evidence="2 3" key="1">
    <citation type="journal article" date="2014" name="BMC Genomics">
        <title>Genome sequencing of four Aureobasidium pullulans varieties: biotechnological potential, stress tolerance, and description of new species.</title>
        <authorList>
            <person name="Gostin Ar C."/>
            <person name="Ohm R.A."/>
            <person name="Kogej T."/>
            <person name="Sonjak S."/>
            <person name="Turk M."/>
            <person name="Zajc J."/>
            <person name="Zalar P."/>
            <person name="Grube M."/>
            <person name="Sun H."/>
            <person name="Han J."/>
            <person name="Sharma A."/>
            <person name="Chiniquy J."/>
            <person name="Ngan C.Y."/>
            <person name="Lipzen A."/>
            <person name="Barry K."/>
            <person name="Grigoriev I.V."/>
            <person name="Gunde-Cimerman N."/>
        </authorList>
    </citation>
    <scope>NUCLEOTIDE SEQUENCE [LARGE SCALE GENOMIC DNA]</scope>
    <source>
        <strain evidence="2 3">CBS 110374</strain>
    </source>
</reference>
<gene>
    <name evidence="2" type="ORF">M437DRAFT_51869</name>
</gene>
<accession>A0A074WFY8</accession>
<evidence type="ECO:0000313" key="3">
    <source>
        <dbReference type="Proteomes" id="UP000030672"/>
    </source>
</evidence>
<dbReference type="EMBL" id="KL584838">
    <property type="protein sequence ID" value="KEQ61396.1"/>
    <property type="molecule type" value="Genomic_DNA"/>
</dbReference>
<feature type="region of interest" description="Disordered" evidence="1">
    <location>
        <begin position="200"/>
        <end position="225"/>
    </location>
</feature>